<evidence type="ECO:0000256" key="9">
    <source>
        <dbReference type="SAM" id="MobiDB-lite"/>
    </source>
</evidence>
<evidence type="ECO:0000256" key="1">
    <source>
        <dbReference type="ARBA" id="ARBA00004123"/>
    </source>
</evidence>
<feature type="binding site" evidence="8">
    <location>
        <position position="48"/>
    </location>
    <ligand>
        <name>Zn(2+)</name>
        <dbReference type="ChEBI" id="CHEBI:29105"/>
    </ligand>
</feature>
<comment type="similarity">
    <text evidence="8">Belongs to the CWC16 family. YJU2 subfamily.</text>
</comment>
<dbReference type="Pfam" id="PF04502">
    <property type="entry name" value="Saf4_Yju2"/>
    <property type="match status" value="1"/>
</dbReference>
<dbReference type="OrthoDB" id="674963at2759"/>
<keyword evidence="12" id="KW-1185">Reference proteome</keyword>
<feature type="binding site" evidence="8">
    <location>
        <position position="45"/>
    </location>
    <ligand>
        <name>Zn(2+)</name>
        <dbReference type="ChEBI" id="CHEBI:29105"/>
    </ligand>
</feature>
<dbReference type="HAMAP" id="MF_03226">
    <property type="entry name" value="YJU2"/>
    <property type="match status" value="1"/>
</dbReference>
<dbReference type="InterPro" id="IPR043701">
    <property type="entry name" value="Yju2"/>
</dbReference>
<dbReference type="Proteomes" id="UP000038040">
    <property type="component" value="Unplaced"/>
</dbReference>
<evidence type="ECO:0000313" key="10">
    <source>
        <dbReference type="EMBL" id="VDN53053.1"/>
    </source>
</evidence>
<evidence type="ECO:0000256" key="5">
    <source>
        <dbReference type="ARBA" id="ARBA00022833"/>
    </source>
</evidence>
<dbReference type="GO" id="GO:0071006">
    <property type="term" value="C:U2-type catalytic step 1 spliceosome"/>
    <property type="evidence" value="ECO:0007669"/>
    <property type="project" value="UniProtKB-UniRule"/>
</dbReference>
<evidence type="ECO:0000256" key="8">
    <source>
        <dbReference type="HAMAP-Rule" id="MF_03226"/>
    </source>
</evidence>
<dbReference type="GO" id="GO:0000349">
    <property type="term" value="P:generation of catalytic spliceosome for first transesterification step"/>
    <property type="evidence" value="ECO:0007669"/>
    <property type="project" value="UniProtKB-UniRule"/>
</dbReference>
<dbReference type="InterPro" id="IPR007590">
    <property type="entry name" value="Saf4/Yju2"/>
</dbReference>
<keyword evidence="3 8" id="KW-0479">Metal-binding</keyword>
<dbReference type="Proteomes" id="UP000274756">
    <property type="component" value="Unassembled WGS sequence"/>
</dbReference>
<dbReference type="PANTHER" id="PTHR12111:SF1">
    <property type="entry name" value="SPLICING FACTOR YJU2"/>
    <property type="match status" value="1"/>
</dbReference>
<evidence type="ECO:0000313" key="11">
    <source>
        <dbReference type="Proteomes" id="UP000038040"/>
    </source>
</evidence>
<evidence type="ECO:0000256" key="3">
    <source>
        <dbReference type="ARBA" id="ARBA00022723"/>
    </source>
</evidence>
<dbReference type="AlphaFoldDB" id="A0A0N4UN40"/>
<keyword evidence="7 8" id="KW-0539">Nucleus</keyword>
<organism evidence="11 13">
    <name type="scientific">Dracunculus medinensis</name>
    <name type="common">Guinea worm</name>
    <dbReference type="NCBI Taxonomy" id="318479"/>
    <lineage>
        <taxon>Eukaryota</taxon>
        <taxon>Metazoa</taxon>
        <taxon>Ecdysozoa</taxon>
        <taxon>Nematoda</taxon>
        <taxon>Chromadorea</taxon>
        <taxon>Rhabditida</taxon>
        <taxon>Spirurina</taxon>
        <taxon>Dracunculoidea</taxon>
        <taxon>Dracunculidae</taxon>
        <taxon>Dracunculus</taxon>
    </lineage>
</organism>
<name>A0A0N4UN40_DRAME</name>
<keyword evidence="5 8" id="KW-0862">Zinc</keyword>
<dbReference type="STRING" id="318479.A0A0N4UN40"/>
<feature type="binding site" evidence="8">
    <location>
        <position position="85"/>
    </location>
    <ligand>
        <name>Zn(2+)</name>
        <dbReference type="ChEBI" id="CHEBI:29105"/>
    </ligand>
</feature>
<dbReference type="WBParaSite" id="DME_0000930401-mRNA-1">
    <property type="protein sequence ID" value="DME_0000930401-mRNA-1"/>
    <property type="gene ID" value="DME_0000930401"/>
</dbReference>
<keyword evidence="2" id="KW-0507">mRNA processing</keyword>
<dbReference type="EMBL" id="UYYG01000097">
    <property type="protein sequence ID" value="VDN53053.1"/>
    <property type="molecule type" value="Genomic_DNA"/>
</dbReference>
<protein>
    <recommendedName>
        <fullName evidence="8">Splicing factor YJU2</fullName>
    </recommendedName>
</protein>
<evidence type="ECO:0000313" key="12">
    <source>
        <dbReference type="Proteomes" id="UP000274756"/>
    </source>
</evidence>
<reference evidence="10 12" key="2">
    <citation type="submission" date="2018-11" db="EMBL/GenBank/DDBJ databases">
        <authorList>
            <consortium name="Pathogen Informatics"/>
        </authorList>
    </citation>
    <scope>NUCLEOTIDE SEQUENCE [LARGE SCALE GENOMIC DNA]</scope>
</reference>
<feature type="binding site" evidence="8">
    <location>
        <position position="82"/>
    </location>
    <ligand>
        <name>Zn(2+)</name>
        <dbReference type="ChEBI" id="CHEBI:29105"/>
    </ligand>
</feature>
<evidence type="ECO:0000256" key="7">
    <source>
        <dbReference type="ARBA" id="ARBA00023242"/>
    </source>
</evidence>
<comment type="function">
    <text evidence="8">Part of the spliceosome which catalyzes two sequential transesterification reactions, first the excision of the non-coding intron from pre-mRNA and then the ligation of the coding exons to form the mature mRNA. Plays a role in stabilizing the structure of the spliceosome catalytic core and docking of the branch helix into the active site, producing 5'-exon and lariat intron-3'-intermediates.</text>
</comment>
<evidence type="ECO:0000313" key="13">
    <source>
        <dbReference type="WBParaSite" id="DME_0000930401-mRNA-1"/>
    </source>
</evidence>
<feature type="region of interest" description="Disordered" evidence="9">
    <location>
        <begin position="307"/>
        <end position="336"/>
    </location>
</feature>
<proteinExistence type="inferred from homology"/>
<keyword evidence="4 8" id="KW-0747">Spliceosome</keyword>
<gene>
    <name evidence="10" type="ORF">DME_LOCUS3026</name>
</gene>
<evidence type="ECO:0000256" key="2">
    <source>
        <dbReference type="ARBA" id="ARBA00022664"/>
    </source>
</evidence>
<keyword evidence="6" id="KW-0508">mRNA splicing</keyword>
<accession>A0A0N4UN40</accession>
<evidence type="ECO:0000256" key="4">
    <source>
        <dbReference type="ARBA" id="ARBA00022728"/>
    </source>
</evidence>
<sequence length="336" mass="39336">MTGTERKVFQKYYPPDFDPSKIPRAKGQRNRQFVQRVMAPYNMQCNTCHEYIYKGKKFNMRRETAEGEFYLGLKIFRFYFRCPNCLAEITFKTDLENCDYQQEHGATRLFEAFKLYQQEEKAKETRDEEDKKDPMKMLEKRTKMSRAEMEAIGKLEELQELNRRQETFDPDRYLHNVNVAEAEALKKQEEEDEKFIKSIFHRTEDGKIVKRILEDTSEIDVKPKMKLSCPVPKQPFESAQKKLLSKIVVLKTKKSDAEIKQEVKEVKKEEVIEDKEKKQIKVEVDESYSLLEQKASNSVEKISVDCDQPSVSKEPHANTSGALQSLADYGSDSSSE</sequence>
<evidence type="ECO:0000256" key="6">
    <source>
        <dbReference type="ARBA" id="ARBA00023187"/>
    </source>
</evidence>
<dbReference type="PANTHER" id="PTHR12111">
    <property type="entry name" value="SPLICING FACTOR YJU2"/>
    <property type="match status" value="1"/>
</dbReference>
<comment type="subunit">
    <text evidence="8">Component of the spliceosome. Present in the activated B complex, the catalytically activated B* complex which catalyzes the branching, the catalytic step 1 C complex catalyzing the exon ligation, and the postcatalytic P complex containing the ligated exons (mRNA) and the excised lariat intron.</text>
</comment>
<comment type="subcellular location">
    <subcellularLocation>
        <location evidence="1 8">Nucleus</location>
    </subcellularLocation>
</comment>
<reference evidence="13" key="1">
    <citation type="submission" date="2017-02" db="UniProtKB">
        <authorList>
            <consortium name="WormBaseParasite"/>
        </authorList>
    </citation>
    <scope>IDENTIFICATION</scope>
</reference>
<dbReference type="GO" id="GO:0046872">
    <property type="term" value="F:metal ion binding"/>
    <property type="evidence" value="ECO:0007669"/>
    <property type="project" value="UniProtKB-KW"/>
</dbReference>